<organism evidence="1">
    <name type="scientific">uncultured Sphingosinicella sp</name>
    <dbReference type="NCBI Taxonomy" id="478748"/>
    <lineage>
        <taxon>Bacteria</taxon>
        <taxon>Pseudomonadati</taxon>
        <taxon>Pseudomonadota</taxon>
        <taxon>Alphaproteobacteria</taxon>
        <taxon>Sphingomonadales</taxon>
        <taxon>Sphingosinicellaceae</taxon>
        <taxon>Sphingosinicella</taxon>
        <taxon>environmental samples</taxon>
    </lineage>
</organism>
<proteinExistence type="predicted"/>
<evidence type="ECO:0000313" key="1">
    <source>
        <dbReference type="EMBL" id="CAA9531923.1"/>
    </source>
</evidence>
<name>A0A6J4TVA4_9SPHN</name>
<dbReference type="EMBL" id="CADCWD010000043">
    <property type="protein sequence ID" value="CAA9531923.1"/>
    <property type="molecule type" value="Genomic_DNA"/>
</dbReference>
<sequence length="31" mass="3347">MIAPPAVQAQSFDNAILTDIIGTLFLMGRLE</sequence>
<gene>
    <name evidence="1" type="ORF">AVDCRST_MAG23-1033</name>
</gene>
<accession>A0A6J4TVA4</accession>
<reference evidence="1" key="1">
    <citation type="submission" date="2020-02" db="EMBL/GenBank/DDBJ databases">
        <authorList>
            <person name="Meier V. D."/>
        </authorList>
    </citation>
    <scope>NUCLEOTIDE SEQUENCE</scope>
    <source>
        <strain evidence="1">AVDCRST_MAG23</strain>
    </source>
</reference>
<protein>
    <submittedName>
        <fullName evidence="1">Uncharacterized protein</fullName>
    </submittedName>
</protein>
<dbReference type="AlphaFoldDB" id="A0A6J4TVA4"/>